<dbReference type="PANTHER" id="PTHR30579:SF7">
    <property type="entry name" value="HTH-TYPE TRANSCRIPTIONAL REGULATOR LRHA-RELATED"/>
    <property type="match status" value="1"/>
</dbReference>
<evidence type="ECO:0000256" key="1">
    <source>
        <dbReference type="ARBA" id="ARBA00009437"/>
    </source>
</evidence>
<feature type="non-terminal residue" evidence="6">
    <location>
        <position position="68"/>
    </location>
</feature>
<accession>A0A0F8ZHJ1</accession>
<dbReference type="PRINTS" id="PR00039">
    <property type="entry name" value="HTHLYSR"/>
</dbReference>
<name>A0A0F8ZHJ1_9ZZZZ</name>
<dbReference type="GO" id="GO:0003677">
    <property type="term" value="F:DNA binding"/>
    <property type="evidence" value="ECO:0007669"/>
    <property type="project" value="UniProtKB-KW"/>
</dbReference>
<dbReference type="SUPFAM" id="SSF46785">
    <property type="entry name" value="Winged helix' DNA-binding domain"/>
    <property type="match status" value="1"/>
</dbReference>
<proteinExistence type="inferred from homology"/>
<comment type="similarity">
    <text evidence="1">Belongs to the LysR transcriptional regulatory family.</text>
</comment>
<reference evidence="6" key="1">
    <citation type="journal article" date="2015" name="Nature">
        <title>Complex archaea that bridge the gap between prokaryotes and eukaryotes.</title>
        <authorList>
            <person name="Spang A."/>
            <person name="Saw J.H."/>
            <person name="Jorgensen S.L."/>
            <person name="Zaremba-Niedzwiedzka K."/>
            <person name="Martijn J."/>
            <person name="Lind A.E."/>
            <person name="van Eijk R."/>
            <person name="Schleper C."/>
            <person name="Guy L."/>
            <person name="Ettema T.J."/>
        </authorList>
    </citation>
    <scope>NUCLEOTIDE SEQUENCE</scope>
</reference>
<dbReference type="PANTHER" id="PTHR30579">
    <property type="entry name" value="TRANSCRIPTIONAL REGULATOR"/>
    <property type="match status" value="1"/>
</dbReference>
<dbReference type="InterPro" id="IPR000847">
    <property type="entry name" value="LysR_HTH_N"/>
</dbReference>
<dbReference type="Gene3D" id="1.10.10.10">
    <property type="entry name" value="Winged helix-like DNA-binding domain superfamily/Winged helix DNA-binding domain"/>
    <property type="match status" value="1"/>
</dbReference>
<dbReference type="GO" id="GO:0003700">
    <property type="term" value="F:DNA-binding transcription factor activity"/>
    <property type="evidence" value="ECO:0007669"/>
    <property type="project" value="InterPro"/>
</dbReference>
<dbReference type="AlphaFoldDB" id="A0A0F8ZHJ1"/>
<evidence type="ECO:0000256" key="3">
    <source>
        <dbReference type="ARBA" id="ARBA00023125"/>
    </source>
</evidence>
<gene>
    <name evidence="6" type="ORF">LCGC14_2969780</name>
</gene>
<dbReference type="EMBL" id="LAZR01060348">
    <property type="protein sequence ID" value="KKK65869.1"/>
    <property type="molecule type" value="Genomic_DNA"/>
</dbReference>
<keyword evidence="4" id="KW-0804">Transcription</keyword>
<dbReference type="PROSITE" id="PS50931">
    <property type="entry name" value="HTH_LYSR"/>
    <property type="match status" value="1"/>
</dbReference>
<dbReference type="InterPro" id="IPR036388">
    <property type="entry name" value="WH-like_DNA-bd_sf"/>
</dbReference>
<evidence type="ECO:0000256" key="2">
    <source>
        <dbReference type="ARBA" id="ARBA00023015"/>
    </source>
</evidence>
<evidence type="ECO:0000313" key="6">
    <source>
        <dbReference type="EMBL" id="KKK65869.1"/>
    </source>
</evidence>
<evidence type="ECO:0000259" key="5">
    <source>
        <dbReference type="PROSITE" id="PS50931"/>
    </source>
</evidence>
<dbReference type="InterPro" id="IPR050176">
    <property type="entry name" value="LTTR"/>
</dbReference>
<keyword evidence="2" id="KW-0805">Transcription regulation</keyword>
<keyword evidence="3" id="KW-0238">DNA-binding</keyword>
<organism evidence="6">
    <name type="scientific">marine sediment metagenome</name>
    <dbReference type="NCBI Taxonomy" id="412755"/>
    <lineage>
        <taxon>unclassified sequences</taxon>
        <taxon>metagenomes</taxon>
        <taxon>ecological metagenomes</taxon>
    </lineage>
</organism>
<comment type="caution">
    <text evidence="6">The sequence shown here is derived from an EMBL/GenBank/DDBJ whole genome shotgun (WGS) entry which is preliminary data.</text>
</comment>
<feature type="domain" description="HTH lysR-type" evidence="5">
    <location>
        <begin position="6"/>
        <end position="63"/>
    </location>
</feature>
<dbReference type="InterPro" id="IPR036390">
    <property type="entry name" value="WH_DNA-bd_sf"/>
</dbReference>
<evidence type="ECO:0000256" key="4">
    <source>
        <dbReference type="ARBA" id="ARBA00023163"/>
    </source>
</evidence>
<sequence>MTTPLLDNDVLRTFVTIAECGTFTAAARIVHRTPSALSMQIKQLEQKLGKCLFIREPRRVRLTTEGEA</sequence>
<dbReference type="Pfam" id="PF00126">
    <property type="entry name" value="HTH_1"/>
    <property type="match status" value="1"/>
</dbReference>
<protein>
    <recommendedName>
        <fullName evidence="5">HTH lysR-type domain-containing protein</fullName>
    </recommendedName>
</protein>
<dbReference type="FunFam" id="1.10.10.10:FF:000001">
    <property type="entry name" value="LysR family transcriptional regulator"/>
    <property type="match status" value="1"/>
</dbReference>